<proteinExistence type="inferred from homology"/>
<dbReference type="Gene3D" id="3.40.50.12780">
    <property type="entry name" value="N-terminal domain of ligase-like"/>
    <property type="match status" value="1"/>
</dbReference>
<reference evidence="5" key="1">
    <citation type="submission" date="2019-01" db="EMBL/GenBank/DDBJ databases">
        <title>Cytophagaceae bacterium strain CAR-16.</title>
        <authorList>
            <person name="Chen W.-M."/>
        </authorList>
    </citation>
    <scope>NUCLEOTIDE SEQUENCE [LARGE SCALE GENOMIC DNA]</scope>
    <source>
        <strain evidence="5">LLJ-11</strain>
    </source>
</reference>
<evidence type="ECO:0000256" key="2">
    <source>
        <dbReference type="ARBA" id="ARBA00022598"/>
    </source>
</evidence>
<dbReference type="OrthoDB" id="8870348at2"/>
<dbReference type="PANTHER" id="PTHR43201:SF5">
    <property type="entry name" value="MEDIUM-CHAIN ACYL-COA LIGASE ACSF2, MITOCHONDRIAL"/>
    <property type="match status" value="1"/>
</dbReference>
<dbReference type="PANTHER" id="PTHR43201">
    <property type="entry name" value="ACYL-COA SYNTHETASE"/>
    <property type="match status" value="1"/>
</dbReference>
<accession>A0A4Q1K5E0</accession>
<dbReference type="Pfam" id="PF00501">
    <property type="entry name" value="AMP-binding"/>
    <property type="match status" value="1"/>
</dbReference>
<keyword evidence="2 4" id="KW-0436">Ligase</keyword>
<dbReference type="InterPro" id="IPR045851">
    <property type="entry name" value="AMP-bd_C_sf"/>
</dbReference>
<dbReference type="InterPro" id="IPR000873">
    <property type="entry name" value="AMP-dep_synth/lig_dom"/>
</dbReference>
<feature type="domain" description="AMP-dependent synthetase/ligase" evidence="3">
    <location>
        <begin position="58"/>
        <end position="196"/>
    </location>
</feature>
<dbReference type="AlphaFoldDB" id="A0A4Q1K5E0"/>
<gene>
    <name evidence="4" type="ORF">EQG63_06210</name>
</gene>
<evidence type="ECO:0000259" key="3">
    <source>
        <dbReference type="Pfam" id="PF00501"/>
    </source>
</evidence>
<dbReference type="GO" id="GO:0006631">
    <property type="term" value="P:fatty acid metabolic process"/>
    <property type="evidence" value="ECO:0007669"/>
    <property type="project" value="TreeGrafter"/>
</dbReference>
<keyword evidence="5" id="KW-1185">Reference proteome</keyword>
<evidence type="ECO:0000313" key="4">
    <source>
        <dbReference type="EMBL" id="RXR19036.1"/>
    </source>
</evidence>
<comment type="similarity">
    <text evidence="1">Belongs to the ATP-dependent AMP-binding enzyme family.</text>
</comment>
<sequence length="351" mass="39562">MFQYKIHPSFKLNGKSYSKVELVVLANSYCDSFYDYEQECGQFLSKWLDEKDTLEVQTSGTTGKPKIIKINKLAMINSAIATGKFLQLLAGNSAMCCLPVKYIAGKMMLVRALVLGLEIDLVEPKSNPLEYNFKNYDFVAMVPLQVENSLQKLNQIKQLIIGGAKVNQVLENQLKTTSCQVYESYSMTETVTHIALKKIGEKVFTVLPNVFIATDERGCLVIDAPQLNSVKIVTNDMVDILSEKQFIWKGRIDNVINSGGIKLFPEQIEEKLINSIASRFFIAGIADARLGEKVVLIVEGDEFALPETIFETLDKYEKPKSVYFLPTFLQTETGKIKRKEILKSINKKEQP</sequence>
<dbReference type="RefSeq" id="WP_129435494.1">
    <property type="nucleotide sequence ID" value="NZ_SBKO01000002.1"/>
</dbReference>
<dbReference type="Proteomes" id="UP000290283">
    <property type="component" value="Unassembled WGS sequence"/>
</dbReference>
<dbReference type="InterPro" id="IPR042099">
    <property type="entry name" value="ANL_N_sf"/>
</dbReference>
<evidence type="ECO:0000256" key="1">
    <source>
        <dbReference type="ARBA" id="ARBA00006432"/>
    </source>
</evidence>
<dbReference type="SUPFAM" id="SSF56801">
    <property type="entry name" value="Acetyl-CoA synthetase-like"/>
    <property type="match status" value="1"/>
</dbReference>
<comment type="caution">
    <text evidence="4">The sequence shown here is derived from an EMBL/GenBank/DDBJ whole genome shotgun (WGS) entry which is preliminary data.</text>
</comment>
<dbReference type="Gene3D" id="3.30.300.30">
    <property type="match status" value="1"/>
</dbReference>
<name>A0A4Q1K5E0_9FLAO</name>
<dbReference type="EMBL" id="SBKO01000002">
    <property type="protein sequence ID" value="RXR19036.1"/>
    <property type="molecule type" value="Genomic_DNA"/>
</dbReference>
<organism evidence="4 5">
    <name type="scientific">Flavobacterium amnicola</name>
    <dbReference type="NCBI Taxonomy" id="2506422"/>
    <lineage>
        <taxon>Bacteria</taxon>
        <taxon>Pseudomonadati</taxon>
        <taxon>Bacteroidota</taxon>
        <taxon>Flavobacteriia</taxon>
        <taxon>Flavobacteriales</taxon>
        <taxon>Flavobacteriaceae</taxon>
        <taxon>Flavobacterium</taxon>
    </lineage>
</organism>
<evidence type="ECO:0000313" key="5">
    <source>
        <dbReference type="Proteomes" id="UP000290283"/>
    </source>
</evidence>
<protein>
    <submittedName>
        <fullName evidence="4">O-succinylbenzoic acid--CoA ligase</fullName>
    </submittedName>
</protein>
<dbReference type="GO" id="GO:0031956">
    <property type="term" value="F:medium-chain fatty acid-CoA ligase activity"/>
    <property type="evidence" value="ECO:0007669"/>
    <property type="project" value="TreeGrafter"/>
</dbReference>